<dbReference type="Pfam" id="PF01990">
    <property type="entry name" value="ATP-synt_F"/>
    <property type="match status" value="1"/>
</dbReference>
<keyword evidence="3 4" id="KW-0406">Ion transport</keyword>
<dbReference type="GO" id="GO:0046933">
    <property type="term" value="F:proton-transporting ATP synthase activity, rotational mechanism"/>
    <property type="evidence" value="ECO:0007669"/>
    <property type="project" value="UniProtKB-UniRule"/>
</dbReference>
<dbReference type="InterPro" id="IPR022944">
    <property type="entry name" value="ATPase_V1-cplx_fsu_bac/arc"/>
</dbReference>
<comment type="function">
    <text evidence="4">Produces ATP from ADP in the presence of a proton gradient across the membrane.</text>
</comment>
<dbReference type="NCBIfam" id="NF002384">
    <property type="entry name" value="PRK01395.1"/>
    <property type="match status" value="1"/>
</dbReference>
<evidence type="ECO:0000256" key="1">
    <source>
        <dbReference type="ARBA" id="ARBA00010148"/>
    </source>
</evidence>
<reference evidence="5 6" key="1">
    <citation type="submission" date="2016-11" db="EMBL/GenBank/DDBJ databases">
        <authorList>
            <person name="Jaros S."/>
            <person name="Januszkiewicz K."/>
            <person name="Wedrychowicz H."/>
        </authorList>
    </citation>
    <scope>NUCLEOTIDE SEQUENCE [LARGE SCALE GENOMIC DNA]</scope>
    <source>
        <strain evidence="5 6">DSM 6191</strain>
    </source>
</reference>
<dbReference type="SUPFAM" id="SSF159468">
    <property type="entry name" value="AtpF-like"/>
    <property type="match status" value="1"/>
</dbReference>
<evidence type="ECO:0000256" key="3">
    <source>
        <dbReference type="ARBA" id="ARBA00023065"/>
    </source>
</evidence>
<organism evidence="5 6">
    <name type="scientific">Clostridium intestinale DSM 6191</name>
    <dbReference type="NCBI Taxonomy" id="1121320"/>
    <lineage>
        <taxon>Bacteria</taxon>
        <taxon>Bacillati</taxon>
        <taxon>Bacillota</taxon>
        <taxon>Clostridia</taxon>
        <taxon>Eubacteriales</taxon>
        <taxon>Clostridiaceae</taxon>
        <taxon>Clostridium</taxon>
    </lineage>
</organism>
<dbReference type="InterPro" id="IPR036906">
    <property type="entry name" value="ATPase_V1_fsu_sf"/>
</dbReference>
<dbReference type="Proteomes" id="UP000184241">
    <property type="component" value="Unassembled WGS sequence"/>
</dbReference>
<gene>
    <name evidence="4" type="primary">atpF</name>
    <name evidence="5" type="ORF">SAMN02745941_01787</name>
</gene>
<evidence type="ECO:0000313" key="5">
    <source>
        <dbReference type="EMBL" id="SHI05822.1"/>
    </source>
</evidence>
<dbReference type="GO" id="GO:0005524">
    <property type="term" value="F:ATP binding"/>
    <property type="evidence" value="ECO:0007669"/>
    <property type="project" value="UniProtKB-UniRule"/>
</dbReference>
<keyword evidence="2 4" id="KW-0813">Transport</keyword>
<evidence type="ECO:0000313" key="6">
    <source>
        <dbReference type="Proteomes" id="UP000184241"/>
    </source>
</evidence>
<dbReference type="GO" id="GO:0046961">
    <property type="term" value="F:proton-transporting ATPase activity, rotational mechanism"/>
    <property type="evidence" value="ECO:0007669"/>
    <property type="project" value="InterPro"/>
</dbReference>
<dbReference type="Gene3D" id="3.40.50.10580">
    <property type="entry name" value="ATPase, V1 complex, subunit F"/>
    <property type="match status" value="1"/>
</dbReference>
<accession>A0A1M5Y1E1</accession>
<protein>
    <recommendedName>
        <fullName evidence="4">V-type ATP synthase subunit F</fullName>
    </recommendedName>
    <alternativeName>
        <fullName evidence="4">V-ATPase subunit F</fullName>
    </alternativeName>
</protein>
<sequence length="106" mass="11806">MIVMYKKIGVVGDKDSVLAFKALGIEVFPVVEKEEARKTIDRLAMTDYAVIFVTEQVAKDIQETIERYNRMLLPAVILIPSNQGSLNIGIQRISDNVEKAVGVNIL</sequence>
<evidence type="ECO:0000256" key="2">
    <source>
        <dbReference type="ARBA" id="ARBA00022448"/>
    </source>
</evidence>
<dbReference type="GO" id="GO:0042777">
    <property type="term" value="P:proton motive force-driven plasma membrane ATP synthesis"/>
    <property type="evidence" value="ECO:0007669"/>
    <property type="project" value="UniProtKB-UniRule"/>
</dbReference>
<keyword evidence="4" id="KW-0375">Hydrogen ion transport</keyword>
<keyword evidence="4" id="KW-0066">ATP synthesis</keyword>
<name>A0A1M5Y1E1_9CLOT</name>
<dbReference type="AlphaFoldDB" id="A0A1M5Y1E1"/>
<dbReference type="EMBL" id="FQXU01000005">
    <property type="protein sequence ID" value="SHI05822.1"/>
    <property type="molecule type" value="Genomic_DNA"/>
</dbReference>
<comment type="similarity">
    <text evidence="1 4">Belongs to the V-ATPase F subunit family.</text>
</comment>
<dbReference type="InterPro" id="IPR008218">
    <property type="entry name" value="ATPase_V1-cplx_f_g_su"/>
</dbReference>
<dbReference type="HAMAP" id="MF_00312">
    <property type="entry name" value="ATP_synth_F_arch"/>
    <property type="match status" value="1"/>
</dbReference>
<proteinExistence type="inferred from homology"/>
<evidence type="ECO:0000256" key="4">
    <source>
        <dbReference type="HAMAP-Rule" id="MF_00312"/>
    </source>
</evidence>